<proteinExistence type="predicted"/>
<dbReference type="EMBL" id="SMGQ01000011">
    <property type="protein sequence ID" value="TCK98336.1"/>
    <property type="molecule type" value="Genomic_DNA"/>
</dbReference>
<sequence>MDWYASMILLIPAILLSAYAQAKVSSTFTKYSKVKNLNGYTGSEVAQNILRSSGLYDIQIERVKGNLTDHYDPRKKVVRLSDSVYNSTSIAAISVAAHECGHALQDAKGYTFLKFRHALFPVVSFSSNLAMPLIFLGFFLDAVNLIEIGVILFSAVVLFQLITLPVEFNASSRAIAILNDNRFITDEESKPAKKVLNAAALTYVAAAIVAIANLLRFLIILSGRRR</sequence>
<reference evidence="3 4" key="1">
    <citation type="submission" date="2019-03" db="EMBL/GenBank/DDBJ databases">
        <title>Genomic Encyclopedia of Type Strains, Phase IV (KMG-IV): sequencing the most valuable type-strain genomes for metagenomic binning, comparative biology and taxonomic classification.</title>
        <authorList>
            <person name="Goeker M."/>
        </authorList>
    </citation>
    <scope>NUCLEOTIDE SEQUENCE [LARGE SCALE GENOMIC DNA]</scope>
    <source>
        <strain evidence="3 4">DSM 24176</strain>
    </source>
</reference>
<evidence type="ECO:0008006" key="5">
    <source>
        <dbReference type="Google" id="ProtNLM"/>
    </source>
</evidence>
<keyword evidence="1" id="KW-1133">Transmembrane helix</keyword>
<dbReference type="PANTHER" id="PTHR36434:SF1">
    <property type="entry name" value="MEMBRANE PROTEASE YUGP-RELATED"/>
    <property type="match status" value="1"/>
</dbReference>
<feature type="transmembrane region" description="Helical" evidence="1">
    <location>
        <begin position="145"/>
        <end position="163"/>
    </location>
</feature>
<dbReference type="Proteomes" id="UP000294545">
    <property type="component" value="Unassembled WGS sequence"/>
</dbReference>
<organism evidence="3 4">
    <name type="scientific">Natranaerovirga hydrolytica</name>
    <dbReference type="NCBI Taxonomy" id="680378"/>
    <lineage>
        <taxon>Bacteria</taxon>
        <taxon>Bacillati</taxon>
        <taxon>Bacillota</taxon>
        <taxon>Clostridia</taxon>
        <taxon>Lachnospirales</taxon>
        <taxon>Natranaerovirgaceae</taxon>
        <taxon>Natranaerovirga</taxon>
    </lineage>
</organism>
<feature type="signal peptide" evidence="2">
    <location>
        <begin position="1"/>
        <end position="22"/>
    </location>
</feature>
<keyword evidence="2" id="KW-0732">Signal</keyword>
<protein>
    <recommendedName>
        <fullName evidence="5">Zinc metallopeptidase</fullName>
    </recommendedName>
</protein>
<evidence type="ECO:0000313" key="4">
    <source>
        <dbReference type="Proteomes" id="UP000294545"/>
    </source>
</evidence>
<dbReference type="InterPro" id="IPR007395">
    <property type="entry name" value="Zn_peptidase_2"/>
</dbReference>
<dbReference type="RefSeq" id="WP_132280719.1">
    <property type="nucleotide sequence ID" value="NZ_SMGQ01000011.1"/>
</dbReference>
<feature type="transmembrane region" description="Helical" evidence="1">
    <location>
        <begin position="200"/>
        <end position="221"/>
    </location>
</feature>
<evidence type="ECO:0000256" key="2">
    <source>
        <dbReference type="SAM" id="SignalP"/>
    </source>
</evidence>
<evidence type="ECO:0000256" key="1">
    <source>
        <dbReference type="SAM" id="Phobius"/>
    </source>
</evidence>
<comment type="caution">
    <text evidence="3">The sequence shown here is derived from an EMBL/GenBank/DDBJ whole genome shotgun (WGS) entry which is preliminary data.</text>
</comment>
<dbReference type="Pfam" id="PF04298">
    <property type="entry name" value="Zn_peptidase_2"/>
    <property type="match status" value="1"/>
</dbReference>
<dbReference type="OrthoDB" id="9784298at2"/>
<dbReference type="AlphaFoldDB" id="A0A4R1MYM5"/>
<keyword evidence="4" id="KW-1185">Reference proteome</keyword>
<gene>
    <name evidence="3" type="ORF">EDC19_0756</name>
</gene>
<accession>A0A4R1MYM5</accession>
<evidence type="ECO:0000313" key="3">
    <source>
        <dbReference type="EMBL" id="TCK98336.1"/>
    </source>
</evidence>
<keyword evidence="1" id="KW-0812">Transmembrane</keyword>
<feature type="transmembrane region" description="Helical" evidence="1">
    <location>
        <begin position="118"/>
        <end position="138"/>
    </location>
</feature>
<name>A0A4R1MYM5_9FIRM</name>
<dbReference type="PANTHER" id="PTHR36434">
    <property type="entry name" value="MEMBRANE PROTEASE YUGP-RELATED"/>
    <property type="match status" value="1"/>
</dbReference>
<keyword evidence="1" id="KW-0472">Membrane</keyword>
<feature type="chain" id="PRO_5039235839" description="Zinc metallopeptidase" evidence="2">
    <location>
        <begin position="23"/>
        <end position="226"/>
    </location>
</feature>